<keyword evidence="2" id="KW-1185">Reference proteome</keyword>
<accession>A0ACB0KQC6</accession>
<evidence type="ECO:0000313" key="2">
    <source>
        <dbReference type="Proteomes" id="UP001177021"/>
    </source>
</evidence>
<reference evidence="1" key="1">
    <citation type="submission" date="2023-10" db="EMBL/GenBank/DDBJ databases">
        <authorList>
            <person name="Rodriguez Cubillos JULIANA M."/>
            <person name="De Vega J."/>
        </authorList>
    </citation>
    <scope>NUCLEOTIDE SEQUENCE</scope>
</reference>
<comment type="caution">
    <text evidence="1">The sequence shown here is derived from an EMBL/GenBank/DDBJ whole genome shotgun (WGS) entry which is preliminary data.</text>
</comment>
<name>A0ACB0KQC6_TRIPR</name>
<organism evidence="1 2">
    <name type="scientific">Trifolium pratense</name>
    <name type="common">Red clover</name>
    <dbReference type="NCBI Taxonomy" id="57577"/>
    <lineage>
        <taxon>Eukaryota</taxon>
        <taxon>Viridiplantae</taxon>
        <taxon>Streptophyta</taxon>
        <taxon>Embryophyta</taxon>
        <taxon>Tracheophyta</taxon>
        <taxon>Spermatophyta</taxon>
        <taxon>Magnoliopsida</taxon>
        <taxon>eudicotyledons</taxon>
        <taxon>Gunneridae</taxon>
        <taxon>Pentapetalae</taxon>
        <taxon>rosids</taxon>
        <taxon>fabids</taxon>
        <taxon>Fabales</taxon>
        <taxon>Fabaceae</taxon>
        <taxon>Papilionoideae</taxon>
        <taxon>50 kb inversion clade</taxon>
        <taxon>NPAAA clade</taxon>
        <taxon>Hologalegina</taxon>
        <taxon>IRL clade</taxon>
        <taxon>Trifolieae</taxon>
        <taxon>Trifolium</taxon>
    </lineage>
</organism>
<gene>
    <name evidence="1" type="ORF">MILVUS5_LOCUS24899</name>
</gene>
<sequence length="205" mass="23346">MGTELLLPQDCLIERFKTTPASFSRRRYPGNYYNNYNNNYYGCNYGNNYNYNYNLYGNVNSGRINRKPVIRPEQRKRVTVAERKPNTRTSFRSSSSYDDMKVTVTRGGERLVEKVMILRRGESLDSIVKSEGLKNEGNGNDEMVDSKQIRIVDLKNGCDVYAGSAFAMSPSPSALPIPSFQRKFASPVVVDDSATRDLRRLLRIA</sequence>
<dbReference type="Proteomes" id="UP001177021">
    <property type="component" value="Unassembled WGS sequence"/>
</dbReference>
<proteinExistence type="predicted"/>
<dbReference type="EMBL" id="CASHSV030000311">
    <property type="protein sequence ID" value="CAJ2658539.1"/>
    <property type="molecule type" value="Genomic_DNA"/>
</dbReference>
<protein>
    <submittedName>
        <fullName evidence="1">Uncharacterized protein</fullName>
    </submittedName>
</protein>
<evidence type="ECO:0000313" key="1">
    <source>
        <dbReference type="EMBL" id="CAJ2658539.1"/>
    </source>
</evidence>